<dbReference type="OrthoDB" id="2192644at2759"/>
<accession>A0A4V2JY91</accession>
<organism evidence="1 2">
    <name type="scientific">Hamiltosporidium tvaerminnensis</name>
    <dbReference type="NCBI Taxonomy" id="1176355"/>
    <lineage>
        <taxon>Eukaryota</taxon>
        <taxon>Fungi</taxon>
        <taxon>Fungi incertae sedis</taxon>
        <taxon>Microsporidia</taxon>
        <taxon>Dubosqiidae</taxon>
        <taxon>Hamiltosporidium</taxon>
    </lineage>
</organism>
<gene>
    <name evidence="1" type="ORF">CWI38_0122p0060</name>
</gene>
<comment type="caution">
    <text evidence="1">The sequence shown here is derived from an EMBL/GenBank/DDBJ whole genome shotgun (WGS) entry which is preliminary data.</text>
</comment>
<dbReference type="Proteomes" id="UP000292282">
    <property type="component" value="Unassembled WGS sequence"/>
</dbReference>
<sequence length="106" mass="11950">MNLHSITPIEVGITSQDSLQIEYDLLENETGLIYKCNGIVTKYHKTYLKKLQIPKNVAAYIQSIKDGVKTKITRNIILLILDDIITAEEPTISMNKDSDLNNIMNG</sequence>
<reference evidence="1 2" key="1">
    <citation type="submission" date="2017-12" db="EMBL/GenBank/DDBJ databases">
        <authorList>
            <person name="Pombert J.-F."/>
            <person name="Haag K.L."/>
            <person name="Ebert D."/>
        </authorList>
    </citation>
    <scope>NUCLEOTIDE SEQUENCE [LARGE SCALE GENOMIC DNA]</scope>
    <source>
        <strain evidence="1">IL-G-3</strain>
    </source>
</reference>
<protein>
    <submittedName>
        <fullName evidence="1">Uncharacterized protein</fullName>
    </submittedName>
</protein>
<keyword evidence="2" id="KW-1185">Reference proteome</keyword>
<proteinExistence type="predicted"/>
<name>A0A4V2JY91_9MICR</name>
<evidence type="ECO:0000313" key="1">
    <source>
        <dbReference type="EMBL" id="TBU20163.1"/>
    </source>
</evidence>
<evidence type="ECO:0000313" key="2">
    <source>
        <dbReference type="Proteomes" id="UP000292282"/>
    </source>
</evidence>
<dbReference type="AlphaFoldDB" id="A0A4V2JY91"/>
<dbReference type="VEuPathDB" id="MicrosporidiaDB:CWI38_0122p0060"/>
<dbReference type="EMBL" id="PITK01000122">
    <property type="protein sequence ID" value="TBU20163.1"/>
    <property type="molecule type" value="Genomic_DNA"/>
</dbReference>